<keyword evidence="1" id="KW-0812">Transmembrane</keyword>
<dbReference type="GeneTree" id="ENSGT01140000283386"/>
<keyword evidence="1" id="KW-0472">Membrane</keyword>
<name>A0A8C6PA82_NOTFU</name>
<dbReference type="PANTHER" id="PTHR38564">
    <property type="entry name" value="SI:CH73-250A16.5-RELATED"/>
    <property type="match status" value="1"/>
</dbReference>
<reference evidence="2" key="1">
    <citation type="submission" date="2025-08" db="UniProtKB">
        <authorList>
            <consortium name="Ensembl"/>
        </authorList>
    </citation>
    <scope>IDENTIFICATION</scope>
</reference>
<evidence type="ECO:0000313" key="3">
    <source>
        <dbReference type="Proteomes" id="UP000694548"/>
    </source>
</evidence>
<dbReference type="PANTHER" id="PTHR38564:SF2">
    <property type="entry name" value="WU:FC46H12 PRECURSOR"/>
    <property type="match status" value="1"/>
</dbReference>
<dbReference type="AlphaFoldDB" id="A0A8C6PA82"/>
<keyword evidence="3" id="KW-1185">Reference proteome</keyword>
<reference evidence="2" key="2">
    <citation type="submission" date="2025-09" db="UniProtKB">
        <authorList>
            <consortium name="Ensembl"/>
        </authorList>
    </citation>
    <scope>IDENTIFICATION</scope>
</reference>
<sequence length="114" mass="13119">MNHVNIHMFVAFSLTTNEMQNAVPGVWLCAYLCIFLCVTLHWIVCWHLPLCQEIMGIYRSPWLSQCKTLKDHGTNYCNLYNLMEGSGLTQVRGYEEVTSEFLCTQRSTANCSVF</sequence>
<proteinExistence type="predicted"/>
<keyword evidence="1" id="KW-1133">Transmembrane helix</keyword>
<evidence type="ECO:0000313" key="2">
    <source>
        <dbReference type="Ensembl" id="ENSNFUP00015040170.1"/>
    </source>
</evidence>
<protein>
    <submittedName>
        <fullName evidence="2">Uncharacterized protein</fullName>
    </submittedName>
</protein>
<dbReference type="Ensembl" id="ENSNFUT00015041936.1">
    <property type="protein sequence ID" value="ENSNFUP00015040170.1"/>
    <property type="gene ID" value="ENSNFUG00015019325.1"/>
</dbReference>
<evidence type="ECO:0000256" key="1">
    <source>
        <dbReference type="SAM" id="Phobius"/>
    </source>
</evidence>
<feature type="transmembrane region" description="Helical" evidence="1">
    <location>
        <begin position="25"/>
        <end position="50"/>
    </location>
</feature>
<accession>A0A8C6PA82</accession>
<organism evidence="2 3">
    <name type="scientific">Nothobranchius furzeri</name>
    <name type="common">Turquoise killifish</name>
    <dbReference type="NCBI Taxonomy" id="105023"/>
    <lineage>
        <taxon>Eukaryota</taxon>
        <taxon>Metazoa</taxon>
        <taxon>Chordata</taxon>
        <taxon>Craniata</taxon>
        <taxon>Vertebrata</taxon>
        <taxon>Euteleostomi</taxon>
        <taxon>Actinopterygii</taxon>
        <taxon>Neopterygii</taxon>
        <taxon>Teleostei</taxon>
        <taxon>Neoteleostei</taxon>
        <taxon>Acanthomorphata</taxon>
        <taxon>Ovalentaria</taxon>
        <taxon>Atherinomorphae</taxon>
        <taxon>Cyprinodontiformes</taxon>
        <taxon>Nothobranchiidae</taxon>
        <taxon>Nothobranchius</taxon>
    </lineage>
</organism>
<dbReference type="Proteomes" id="UP000694548">
    <property type="component" value="Unassembled WGS sequence"/>
</dbReference>